<feature type="region of interest" description="Disordered" evidence="1">
    <location>
        <begin position="1137"/>
        <end position="1159"/>
    </location>
</feature>
<evidence type="ECO:0000256" key="2">
    <source>
        <dbReference type="SAM" id="Phobius"/>
    </source>
</evidence>
<reference evidence="4" key="2">
    <citation type="submission" date="2023-05" db="EMBL/GenBank/DDBJ databases">
        <authorList>
            <consortium name="Lawrence Berkeley National Laboratory"/>
            <person name="Steindorff A."/>
            <person name="Hensen N."/>
            <person name="Bonometti L."/>
            <person name="Westerberg I."/>
            <person name="Brannstrom I.O."/>
            <person name="Guillou S."/>
            <person name="Cros-Aarteil S."/>
            <person name="Calhoun S."/>
            <person name="Haridas S."/>
            <person name="Kuo A."/>
            <person name="Mondo S."/>
            <person name="Pangilinan J."/>
            <person name="Riley R."/>
            <person name="Labutti K."/>
            <person name="Andreopoulos B."/>
            <person name="Lipzen A."/>
            <person name="Chen C."/>
            <person name="Yanf M."/>
            <person name="Daum C."/>
            <person name="Ng V."/>
            <person name="Clum A."/>
            <person name="Ohm R."/>
            <person name="Martin F."/>
            <person name="Silar P."/>
            <person name="Natvig D."/>
            <person name="Lalanne C."/>
            <person name="Gautier V."/>
            <person name="Ament-Velasquez S.L."/>
            <person name="Kruys A."/>
            <person name="Hutchinson M.I."/>
            <person name="Powell A.J."/>
            <person name="Barry K."/>
            <person name="Miller A.N."/>
            <person name="Grigoriev I.V."/>
            <person name="Debuchy R."/>
            <person name="Gladieux P."/>
            <person name="Thoren M.H."/>
            <person name="Johannesson H."/>
        </authorList>
    </citation>
    <scope>NUCLEOTIDE SEQUENCE</scope>
    <source>
        <strain evidence="4">CBS 359.72</strain>
    </source>
</reference>
<dbReference type="GO" id="GO:0042254">
    <property type="term" value="P:ribosome biogenesis"/>
    <property type="evidence" value="ECO:0007669"/>
    <property type="project" value="TreeGrafter"/>
</dbReference>
<evidence type="ECO:0000256" key="1">
    <source>
        <dbReference type="SAM" id="MobiDB-lite"/>
    </source>
</evidence>
<feature type="domain" description="Nucleolar 27S pre-rRNA processing Urb2/Npa2 C-terminal" evidence="3">
    <location>
        <begin position="1044"/>
        <end position="1291"/>
    </location>
</feature>
<evidence type="ECO:0000259" key="3">
    <source>
        <dbReference type="Pfam" id="PF10441"/>
    </source>
</evidence>
<accession>A0AAN7CXB0</accession>
<evidence type="ECO:0000313" key="4">
    <source>
        <dbReference type="EMBL" id="KAK4249596.1"/>
    </source>
</evidence>
<feature type="region of interest" description="Disordered" evidence="1">
    <location>
        <begin position="116"/>
        <end position="155"/>
    </location>
</feature>
<dbReference type="PANTHER" id="PTHR15682">
    <property type="entry name" value="UNHEALTHY RIBOSOME BIOGENESIS PROTEIN 2 HOMOLOG"/>
    <property type="match status" value="1"/>
</dbReference>
<evidence type="ECO:0000313" key="5">
    <source>
        <dbReference type="Proteomes" id="UP001303647"/>
    </source>
</evidence>
<dbReference type="GO" id="GO:0005730">
    <property type="term" value="C:nucleolus"/>
    <property type="evidence" value="ECO:0007669"/>
    <property type="project" value="TreeGrafter"/>
</dbReference>
<comment type="caution">
    <text evidence="4">The sequence shown here is derived from an EMBL/GenBank/DDBJ whole genome shotgun (WGS) entry which is preliminary data.</text>
</comment>
<dbReference type="InterPro" id="IPR018849">
    <property type="entry name" value="Urb2/Npa2_C"/>
</dbReference>
<organism evidence="4 5">
    <name type="scientific">Corynascus novoguineensis</name>
    <dbReference type="NCBI Taxonomy" id="1126955"/>
    <lineage>
        <taxon>Eukaryota</taxon>
        <taxon>Fungi</taxon>
        <taxon>Dikarya</taxon>
        <taxon>Ascomycota</taxon>
        <taxon>Pezizomycotina</taxon>
        <taxon>Sordariomycetes</taxon>
        <taxon>Sordariomycetidae</taxon>
        <taxon>Sordariales</taxon>
        <taxon>Chaetomiaceae</taxon>
        <taxon>Corynascus</taxon>
    </lineage>
</organism>
<dbReference type="Pfam" id="PF10441">
    <property type="entry name" value="Urb2"/>
    <property type="match status" value="1"/>
</dbReference>
<dbReference type="PANTHER" id="PTHR15682:SF2">
    <property type="entry name" value="UNHEALTHY RIBOSOME BIOGENESIS PROTEIN 2 HOMOLOG"/>
    <property type="match status" value="1"/>
</dbReference>
<gene>
    <name evidence="4" type="ORF">C7999DRAFT_12547</name>
</gene>
<dbReference type="InterPro" id="IPR052609">
    <property type="entry name" value="Ribosome_Biogenesis_Reg"/>
</dbReference>
<feature type="transmembrane region" description="Helical" evidence="2">
    <location>
        <begin position="77"/>
        <end position="98"/>
    </location>
</feature>
<reference evidence="4" key="1">
    <citation type="journal article" date="2023" name="Mol. Phylogenet. Evol.">
        <title>Genome-scale phylogeny and comparative genomics of the fungal order Sordariales.</title>
        <authorList>
            <person name="Hensen N."/>
            <person name="Bonometti L."/>
            <person name="Westerberg I."/>
            <person name="Brannstrom I.O."/>
            <person name="Guillou S."/>
            <person name="Cros-Aarteil S."/>
            <person name="Calhoun S."/>
            <person name="Haridas S."/>
            <person name="Kuo A."/>
            <person name="Mondo S."/>
            <person name="Pangilinan J."/>
            <person name="Riley R."/>
            <person name="LaButti K."/>
            <person name="Andreopoulos B."/>
            <person name="Lipzen A."/>
            <person name="Chen C."/>
            <person name="Yan M."/>
            <person name="Daum C."/>
            <person name="Ng V."/>
            <person name="Clum A."/>
            <person name="Steindorff A."/>
            <person name="Ohm R.A."/>
            <person name="Martin F."/>
            <person name="Silar P."/>
            <person name="Natvig D.O."/>
            <person name="Lalanne C."/>
            <person name="Gautier V."/>
            <person name="Ament-Velasquez S.L."/>
            <person name="Kruys A."/>
            <person name="Hutchinson M.I."/>
            <person name="Powell A.J."/>
            <person name="Barry K."/>
            <person name="Miller A.N."/>
            <person name="Grigoriev I.V."/>
            <person name="Debuchy R."/>
            <person name="Gladieux P."/>
            <person name="Hiltunen Thoren M."/>
            <person name="Johannesson H."/>
        </authorList>
    </citation>
    <scope>NUCLEOTIDE SEQUENCE</scope>
    <source>
        <strain evidence="4">CBS 359.72</strain>
    </source>
</reference>
<protein>
    <submittedName>
        <fullName evidence="4">Urb2/Npa2 family-domain-containing protein</fullName>
    </submittedName>
</protein>
<keyword evidence="2" id="KW-0472">Membrane</keyword>
<keyword evidence="2" id="KW-0812">Transmembrane</keyword>
<dbReference type="Proteomes" id="UP001303647">
    <property type="component" value="Unassembled WGS sequence"/>
</dbReference>
<keyword evidence="5" id="KW-1185">Reference proteome</keyword>
<feature type="compositionally biased region" description="Low complexity" evidence="1">
    <location>
        <begin position="1137"/>
        <end position="1158"/>
    </location>
</feature>
<sequence length="1292" mass="143256">MLTQPQAGEAALVRAVRALDHGDAETIPDRLERVWDILEDYQGGKFHAAEEMLLRWLLKNMTGSSSTAERLRRYPRVWQILAAVFALIPLFSLAKSLADRRFVALLQQTLKDIAAPEEEKEEEAGVNGADSDVDMADAPSPESPANPRKRKRPDTAGFCAGSQRILAGCLRTAEAVFDAVRTLLSRCELLSLDGPATHRMGAEHVKSLFSTSASDAMGILVPWLTICGFVVDRPKVEQLREQSSWLATFAALWELRLQSAADASEVAIHLSGTAARILGKLTGQGSHMPPRLGSAVQERWAQDLRRFLTRNLILPARGIFLTKGGQEIVKIAVDMSSPAAHLSFPVLFDLVSKTPTEHGAKTSRKDHDTWVQTVFDAILYATKNVNRENRTVAVRTVMELAAERGAALSVSSLRVVCNDYALRKDGHDWILLLAVIKLNPDVFLVGDEGQKLLERVLEKTREPCSIEPEEWKRAAQFLVLLADGFAQTRDLSTFVRIWLEHLAPIQPGGTIHTLWAQDELADTVAKLVQPSLNSSQLIEIIEWLASRTQPNDIWARVHILEAFSNGVSQEELIDAVNIKIFDAAFAEKPSKSDLPSISALRWTVASKVIIRGTIKEASQIWSQIKSDVKSTLRRGHIDMLNTFTAFKCCVALWSANHPGGPHEDDAAKLICSFVEQLQKTDGLAILGSDDTNRPITKGTYFRWILSDAPRGMSFSHLESIGRCLMKAHKRSNRRSRDSLPVDDGLRDRGNLKLLQQLTVLAIRQMTSGSPEEREKTYLRDAISLLQRPCDDSDAASRILFLQAFISTVRYSPAIKKLEEDGLNLSSLEDRLIQVASPAVTSGKRNGKGLLVLLIALEALSDLDNHAVRLAFSCAVPWLLEASDSLLENGSGAGWELRMFLANHFPEALKSPLDLKMSAKSLLSPEEGEESENIDSTMAFGKAALLPYVDAVVRSADEDTKLGYLNGLLHNLGEGQDMIGRQLVIYRLIQHLKGKITTPRLCRTILTLPGSRPSDSPDRFDLAQAHSMLCDRLLQTSAPASFLLAAKSIHLLLDQNPACMTQWNIELTLSTVTAISSQQRSSTQVLMSESPSSIYPALCQLVEMVIRRHRIRLDGHFHILLTTLQALLRLLLSQPDAGSQQEQQRQQQQHTSGSGQQQQRWKERDGKLFARLLTLICEPTAASVTRLQHTKMTTEAGAGTAVGPGPLDSERDRAKRYAGQFIYLVLMQYVRLQLEYVVPHGVREALEPGVYAVLGITTPDVLRIMNDGMDPGGRVLFREMYKMYQKFGKWSGI</sequence>
<keyword evidence="2" id="KW-1133">Transmembrane helix</keyword>
<name>A0AAN7CXB0_9PEZI</name>
<dbReference type="EMBL" id="MU857621">
    <property type="protein sequence ID" value="KAK4249596.1"/>
    <property type="molecule type" value="Genomic_DNA"/>
</dbReference>
<proteinExistence type="predicted"/>